<sequence length="84" mass="8852">MSRIAAAGCAGSDGHAAAFARGAGVERQVRWREQISGTAQRHSPLPLPTRRSPLAARRSRQTSHEGHPAIVSAHGRITAAHGAR</sequence>
<dbReference type="AlphaFoldDB" id="A0A0U5BZM4"/>
<accession>A0A0U5BZM4</accession>
<evidence type="ECO:0000313" key="2">
    <source>
        <dbReference type="EMBL" id="CEG19056.1"/>
    </source>
</evidence>
<dbReference type="Proteomes" id="UP000052230">
    <property type="component" value="Unassembled WGS sequence"/>
</dbReference>
<keyword evidence="4" id="KW-1185">Reference proteome</keyword>
<comment type="caution">
    <text evidence="2">The sequence shown here is derived from an EMBL/GenBank/DDBJ whole genome shotgun (WGS) entry which is preliminary data.</text>
</comment>
<dbReference type="EMBL" id="JAABFR010000601">
    <property type="protein sequence ID" value="MBD4336237.1"/>
    <property type="molecule type" value="Genomic_DNA"/>
</dbReference>
<evidence type="ECO:0000313" key="4">
    <source>
        <dbReference type="Proteomes" id="UP000052230"/>
    </source>
</evidence>
<dbReference type="Proteomes" id="UP000653002">
    <property type="component" value="Unassembled WGS sequence"/>
</dbReference>
<reference evidence="2 4" key="1">
    <citation type="submission" date="2014-09" db="EMBL/GenBank/DDBJ databases">
        <authorList>
            <person name="Regsiter A."/>
        </authorList>
    </citation>
    <scope>NUCLEOTIDE SEQUENCE [LARGE SCALE GENOMIC DNA]</scope>
</reference>
<organism evidence="2 4">
    <name type="scientific">Xanthomonas citri pv. citri</name>
    <dbReference type="NCBI Taxonomy" id="611301"/>
    <lineage>
        <taxon>Bacteria</taxon>
        <taxon>Pseudomonadati</taxon>
        <taxon>Pseudomonadota</taxon>
        <taxon>Gammaproteobacteria</taxon>
        <taxon>Lysobacterales</taxon>
        <taxon>Lysobacteraceae</taxon>
        <taxon>Xanthomonas</taxon>
    </lineage>
</organism>
<reference evidence="3" key="2">
    <citation type="submission" date="2020-01" db="EMBL/GenBank/DDBJ databases">
        <authorList>
            <person name="Richard D."/>
        </authorList>
    </citation>
    <scope>NUCLEOTIDE SEQUENCE</scope>
    <source>
        <strain evidence="3">JP541</strain>
    </source>
</reference>
<gene>
    <name evidence="3" type="ORF">GUH15_09280</name>
    <name evidence="2" type="ORF">XAC3562_90190</name>
</gene>
<evidence type="ECO:0000313" key="3">
    <source>
        <dbReference type="EMBL" id="MBD4336237.1"/>
    </source>
</evidence>
<feature type="region of interest" description="Disordered" evidence="1">
    <location>
        <begin position="33"/>
        <end position="84"/>
    </location>
</feature>
<dbReference type="PATRIC" id="fig|434928.28.peg.574"/>
<proteinExistence type="predicted"/>
<protein>
    <submittedName>
        <fullName evidence="2">Uncharacterized protein</fullName>
    </submittedName>
</protein>
<evidence type="ECO:0000256" key="1">
    <source>
        <dbReference type="SAM" id="MobiDB-lite"/>
    </source>
</evidence>
<name>A0A0U5BZM4_XANCI</name>
<dbReference type="EMBL" id="CCXZ01000188">
    <property type="protein sequence ID" value="CEG19056.1"/>
    <property type="molecule type" value="Genomic_DNA"/>
</dbReference>